<evidence type="ECO:0000256" key="4">
    <source>
        <dbReference type="ARBA" id="ARBA00022840"/>
    </source>
</evidence>
<evidence type="ECO:0000259" key="9">
    <source>
        <dbReference type="Pfam" id="PF01336"/>
    </source>
</evidence>
<dbReference type="STRING" id="1257118.L8H7B9"/>
<dbReference type="GO" id="GO:0005739">
    <property type="term" value="C:mitochondrion"/>
    <property type="evidence" value="ECO:0007669"/>
    <property type="project" value="TreeGrafter"/>
</dbReference>
<gene>
    <name evidence="11" type="ORF">ACA1_183750</name>
</gene>
<reference evidence="11 12" key="1">
    <citation type="journal article" date="2013" name="Genome Biol.">
        <title>Genome of Acanthamoeba castellanii highlights extensive lateral gene transfer and early evolution of tyrosine kinase signaling.</title>
        <authorList>
            <person name="Clarke M."/>
            <person name="Lohan A.J."/>
            <person name="Liu B."/>
            <person name="Lagkouvardos I."/>
            <person name="Roy S."/>
            <person name="Zafar N."/>
            <person name="Bertelli C."/>
            <person name="Schilde C."/>
            <person name="Kianianmomeni A."/>
            <person name="Burglin T.R."/>
            <person name="Frech C."/>
            <person name="Turcotte B."/>
            <person name="Kopec K.O."/>
            <person name="Synnott J.M."/>
            <person name="Choo C."/>
            <person name="Paponov I."/>
            <person name="Finkler A."/>
            <person name="Soon Heng Tan C."/>
            <person name="Hutchins A.P."/>
            <person name="Weinmeier T."/>
            <person name="Rattei T."/>
            <person name="Chu J.S."/>
            <person name="Gimenez G."/>
            <person name="Irimia M."/>
            <person name="Rigden D.J."/>
            <person name="Fitzpatrick D.A."/>
            <person name="Lorenzo-Morales J."/>
            <person name="Bateman A."/>
            <person name="Chiu C.H."/>
            <person name="Tang P."/>
            <person name="Hegemann P."/>
            <person name="Fromm H."/>
            <person name="Raoult D."/>
            <person name="Greub G."/>
            <person name="Miranda-Saavedra D."/>
            <person name="Chen N."/>
            <person name="Nash P."/>
            <person name="Ginger M.L."/>
            <person name="Horn M."/>
            <person name="Schaap P."/>
            <person name="Caler L."/>
            <person name="Loftus B."/>
        </authorList>
    </citation>
    <scope>NUCLEOTIDE SEQUENCE [LARGE SCALE GENOMIC DNA]</scope>
    <source>
        <strain evidence="11 12">Neff</strain>
    </source>
</reference>
<feature type="compositionally biased region" description="Polar residues" evidence="7">
    <location>
        <begin position="76"/>
        <end position="86"/>
    </location>
</feature>
<keyword evidence="2 11" id="KW-0436">Ligase</keyword>
<keyword evidence="5" id="KW-0648">Protein biosynthesis</keyword>
<dbReference type="GeneID" id="14922333"/>
<evidence type="ECO:0000259" key="10">
    <source>
        <dbReference type="Pfam" id="PF02938"/>
    </source>
</evidence>
<dbReference type="CDD" id="cd04317">
    <property type="entry name" value="EcAspRS_like_N"/>
    <property type="match status" value="1"/>
</dbReference>
<comment type="similarity">
    <text evidence="1">Belongs to the class-II aminoacyl-tRNA synthetase family. Type 1 subfamily.</text>
</comment>
<feature type="domain" description="Aminoacyl-tRNA synthetase class II (D/K/N)" evidence="8">
    <location>
        <begin position="315"/>
        <end position="664"/>
    </location>
</feature>
<evidence type="ECO:0000313" key="11">
    <source>
        <dbReference type="EMBL" id="ELR21439.1"/>
    </source>
</evidence>
<evidence type="ECO:0000256" key="5">
    <source>
        <dbReference type="ARBA" id="ARBA00022917"/>
    </source>
</evidence>
<dbReference type="InterPro" id="IPR047089">
    <property type="entry name" value="Asp-tRNA-ligase_1_N"/>
</dbReference>
<evidence type="ECO:0000256" key="7">
    <source>
        <dbReference type="SAM" id="MobiDB-lite"/>
    </source>
</evidence>
<feature type="domain" description="OB" evidence="9">
    <location>
        <begin position="118"/>
        <end position="203"/>
    </location>
</feature>
<protein>
    <submittedName>
        <fullName evidence="11">Aspartate-tRNA ligase</fullName>
    </submittedName>
</protein>
<dbReference type="Pfam" id="PF00152">
    <property type="entry name" value="tRNA-synt_2"/>
    <property type="match status" value="1"/>
</dbReference>
<dbReference type="HAMAP" id="MF_00044">
    <property type="entry name" value="Asp_tRNA_synth_type1"/>
    <property type="match status" value="1"/>
</dbReference>
<evidence type="ECO:0000256" key="2">
    <source>
        <dbReference type="ARBA" id="ARBA00022598"/>
    </source>
</evidence>
<organism evidence="11 12">
    <name type="scientific">Acanthamoeba castellanii (strain ATCC 30010 / Neff)</name>
    <dbReference type="NCBI Taxonomy" id="1257118"/>
    <lineage>
        <taxon>Eukaryota</taxon>
        <taxon>Amoebozoa</taxon>
        <taxon>Discosea</taxon>
        <taxon>Longamoebia</taxon>
        <taxon>Centramoebida</taxon>
        <taxon>Acanthamoebidae</taxon>
        <taxon>Acanthamoeba</taxon>
    </lineage>
</organism>
<dbReference type="GO" id="GO:0003676">
    <property type="term" value="F:nucleic acid binding"/>
    <property type="evidence" value="ECO:0007669"/>
    <property type="project" value="InterPro"/>
</dbReference>
<feature type="region of interest" description="Disordered" evidence="7">
    <location>
        <begin position="76"/>
        <end position="99"/>
    </location>
</feature>
<dbReference type="GO" id="GO:0005524">
    <property type="term" value="F:ATP binding"/>
    <property type="evidence" value="ECO:0007669"/>
    <property type="project" value="UniProtKB-KW"/>
</dbReference>
<dbReference type="SUPFAM" id="SSF50249">
    <property type="entry name" value="Nucleic acid-binding proteins"/>
    <property type="match status" value="1"/>
</dbReference>
<dbReference type="Gene3D" id="2.40.50.140">
    <property type="entry name" value="Nucleic acid-binding proteins"/>
    <property type="match status" value="1"/>
</dbReference>
<evidence type="ECO:0000256" key="1">
    <source>
        <dbReference type="ARBA" id="ARBA00006303"/>
    </source>
</evidence>
<keyword evidence="4" id="KW-0067">ATP-binding</keyword>
<name>L8H7B9_ACACF</name>
<dbReference type="Gene3D" id="3.30.930.10">
    <property type="entry name" value="Bira Bifunctional Protein, Domain 2"/>
    <property type="match status" value="2"/>
</dbReference>
<dbReference type="InterPro" id="IPR004365">
    <property type="entry name" value="NA-bd_OB_tRNA"/>
</dbReference>
<dbReference type="VEuPathDB" id="AmoebaDB:ACA1_183750"/>
<dbReference type="SUPFAM" id="SSF55681">
    <property type="entry name" value="Class II aaRS and biotin synthetases"/>
    <property type="match status" value="1"/>
</dbReference>
<dbReference type="InterPro" id="IPR004364">
    <property type="entry name" value="Aa-tRNA-synt_II"/>
</dbReference>
<keyword evidence="12" id="KW-1185">Reference proteome</keyword>
<feature type="region of interest" description="Disordered" evidence="7">
    <location>
        <begin position="1"/>
        <end position="46"/>
    </location>
</feature>
<evidence type="ECO:0000259" key="8">
    <source>
        <dbReference type="Pfam" id="PF00152"/>
    </source>
</evidence>
<sequence length="696" mass="76293">MKARLGSTGVLRAGRTGRAASSAAVPARHAAGRASAPVREGISSSNSRPGAIISGLRWGRPSSTWLPSSAAPQWPQLRSFSTSSSPAPKKAGLGSTTPALDRTHHCGRVTAADAGTSVRLCGWLTASRDFGGVLFLVVKDHTGPVQVLVDEKRLTPGLREQVASWRIESVVTVTGKVQLRPASMQNKDMPTGEIEIVCEDIALLNPTSHTSLPFPSWSSPLHGDERDALPPEELRLRYRFLDIRRPYIQDNLRLRSQLSLAARNYLHGQGFSEIETPTLFRSTPEGAREFIVPTRTRGKFYSLPQSPQQYKQLLMIDMEMAFVGDRDVCNLTEGLVRTMWKTAGHTLPDPFPRMSFRHAMETYGSDKPDTRYDLLLRDVTDILQQSRVNVLTAPLTAGASTDAAAHKKGPGRCIKAINVRGMADLSREDSDGIQKRARDLGGKGVVEIRCGPEGKWRSPIEKHLTDGERRRLGDALEAQEGDLLLLCSGPERDDVSLILGGIRSHCAKLMKRRGKLSIPDDQYNFLWVEEFPLFSFESASPGEAKRIVTTHHPFTAPHPDDIDLLMSSDAEHDLLRVRGLHYDCVVNGVELGGGSIRVHNEAMQRHIFRVLGMSDNVMTRFQHLLDALGMGCPPHGGLAIGFDRLMAILCHAESLREVIAFPKTATGNELMTGAPSEPGLDELKEYHISVAAAPPS</sequence>
<proteinExistence type="inferred from homology"/>
<evidence type="ECO:0000256" key="6">
    <source>
        <dbReference type="ARBA" id="ARBA00023146"/>
    </source>
</evidence>
<dbReference type="InterPro" id="IPR004524">
    <property type="entry name" value="Asp-tRNA-ligase_1"/>
</dbReference>
<dbReference type="OMA" id="LCGWVDR"/>
<keyword evidence="6" id="KW-0030">Aminoacyl-tRNA synthetase</keyword>
<dbReference type="Proteomes" id="UP000011083">
    <property type="component" value="Unassembled WGS sequence"/>
</dbReference>
<dbReference type="InterPro" id="IPR045864">
    <property type="entry name" value="aa-tRNA-synth_II/BPL/LPL"/>
</dbReference>
<dbReference type="GO" id="GO:0006422">
    <property type="term" value="P:aspartyl-tRNA aminoacylation"/>
    <property type="evidence" value="ECO:0007669"/>
    <property type="project" value="TreeGrafter"/>
</dbReference>
<dbReference type="InterPro" id="IPR004115">
    <property type="entry name" value="GAD-like_sf"/>
</dbReference>
<dbReference type="Pfam" id="PF02938">
    <property type="entry name" value="GAD"/>
    <property type="match status" value="1"/>
</dbReference>
<evidence type="ECO:0000256" key="3">
    <source>
        <dbReference type="ARBA" id="ARBA00022741"/>
    </source>
</evidence>
<dbReference type="InterPro" id="IPR012340">
    <property type="entry name" value="NA-bd_OB-fold"/>
</dbReference>
<dbReference type="AlphaFoldDB" id="L8H7B9"/>
<dbReference type="KEGG" id="acan:ACA1_183750"/>
<evidence type="ECO:0000313" key="12">
    <source>
        <dbReference type="Proteomes" id="UP000011083"/>
    </source>
</evidence>
<dbReference type="PANTHER" id="PTHR22594:SF5">
    <property type="entry name" value="ASPARTATE--TRNA LIGASE, MITOCHONDRIAL"/>
    <property type="match status" value="1"/>
</dbReference>
<feature type="domain" description="GAD" evidence="10">
    <location>
        <begin position="411"/>
        <end position="491"/>
    </location>
</feature>
<accession>L8H7B9</accession>
<dbReference type="PRINTS" id="PR01042">
    <property type="entry name" value="TRNASYNTHASP"/>
</dbReference>
<dbReference type="EMBL" id="KB007904">
    <property type="protein sequence ID" value="ELR21439.1"/>
    <property type="molecule type" value="Genomic_DNA"/>
</dbReference>
<dbReference type="InterPro" id="IPR029351">
    <property type="entry name" value="GAD_dom"/>
</dbReference>
<dbReference type="Gene3D" id="3.30.1360.30">
    <property type="entry name" value="GAD-like domain"/>
    <property type="match status" value="1"/>
</dbReference>
<keyword evidence="3" id="KW-0547">Nucleotide-binding</keyword>
<dbReference type="RefSeq" id="XP_004345983.1">
    <property type="nucleotide sequence ID" value="XM_004345933.1"/>
</dbReference>
<dbReference type="Pfam" id="PF01336">
    <property type="entry name" value="tRNA_anti-codon"/>
    <property type="match status" value="1"/>
</dbReference>
<dbReference type="PANTHER" id="PTHR22594">
    <property type="entry name" value="ASPARTYL/LYSYL-TRNA SYNTHETASE"/>
    <property type="match status" value="1"/>
</dbReference>
<dbReference type="SUPFAM" id="SSF55261">
    <property type="entry name" value="GAD domain-like"/>
    <property type="match status" value="1"/>
</dbReference>
<feature type="compositionally biased region" description="Low complexity" evidence="7">
    <location>
        <begin position="12"/>
        <end position="38"/>
    </location>
</feature>
<dbReference type="OrthoDB" id="439710at2759"/>
<dbReference type="GO" id="GO:0004815">
    <property type="term" value="F:aspartate-tRNA ligase activity"/>
    <property type="evidence" value="ECO:0007669"/>
    <property type="project" value="TreeGrafter"/>
</dbReference>
<dbReference type="InterPro" id="IPR002312">
    <property type="entry name" value="Asp/Asn-tRNA-synth_IIb"/>
</dbReference>